<evidence type="ECO:0000313" key="6">
    <source>
        <dbReference type="EMBL" id="QVI24552.1"/>
    </source>
</evidence>
<keyword evidence="1" id="KW-0805">Transcription regulation</keyword>
<keyword evidence="2 4" id="KW-0238">DNA-binding</keyword>
<gene>
    <name evidence="6" type="ORF">KHQ06_18635</name>
</gene>
<evidence type="ECO:0000256" key="4">
    <source>
        <dbReference type="PROSITE-ProRule" id="PRU00335"/>
    </source>
</evidence>
<dbReference type="Proteomes" id="UP000683310">
    <property type="component" value="Chromosome"/>
</dbReference>
<reference evidence="6 7" key="1">
    <citation type="submission" date="2021-04" db="EMBL/GenBank/DDBJ databases">
        <title>Nocardia tengchongensis.</title>
        <authorList>
            <person name="Zhuang k."/>
            <person name="Ran Y."/>
            <person name="Li W."/>
        </authorList>
    </citation>
    <scope>NUCLEOTIDE SEQUENCE [LARGE SCALE GENOMIC DNA]</scope>
    <source>
        <strain evidence="6 7">CFH S0057</strain>
    </source>
</reference>
<dbReference type="PROSITE" id="PS50977">
    <property type="entry name" value="HTH_TETR_2"/>
    <property type="match status" value="1"/>
</dbReference>
<dbReference type="SUPFAM" id="SSF46689">
    <property type="entry name" value="Homeodomain-like"/>
    <property type="match status" value="1"/>
</dbReference>
<organism evidence="6 7">
    <name type="scientific">Nocardia tengchongensis</name>
    <dbReference type="NCBI Taxonomy" id="2055889"/>
    <lineage>
        <taxon>Bacteria</taxon>
        <taxon>Bacillati</taxon>
        <taxon>Actinomycetota</taxon>
        <taxon>Actinomycetes</taxon>
        <taxon>Mycobacteriales</taxon>
        <taxon>Nocardiaceae</taxon>
        <taxon>Nocardia</taxon>
    </lineage>
</organism>
<protein>
    <submittedName>
        <fullName evidence="6">TetR/AcrR family transcriptional regulator</fullName>
    </submittedName>
</protein>
<feature type="domain" description="HTH tetR-type" evidence="5">
    <location>
        <begin position="16"/>
        <end position="76"/>
    </location>
</feature>
<dbReference type="PANTHER" id="PTHR30055:SF238">
    <property type="entry name" value="MYCOFACTOCIN BIOSYNTHESIS TRANSCRIPTIONAL REGULATOR MFTR-RELATED"/>
    <property type="match status" value="1"/>
</dbReference>
<dbReference type="InterPro" id="IPR001647">
    <property type="entry name" value="HTH_TetR"/>
</dbReference>
<name>A0ABX8CY06_9NOCA</name>
<keyword evidence="7" id="KW-1185">Reference proteome</keyword>
<dbReference type="InterPro" id="IPR009057">
    <property type="entry name" value="Homeodomain-like_sf"/>
</dbReference>
<proteinExistence type="predicted"/>
<dbReference type="RefSeq" id="WP_213560614.1">
    <property type="nucleotide sequence ID" value="NZ_JBHZDI010000060.1"/>
</dbReference>
<evidence type="ECO:0000256" key="1">
    <source>
        <dbReference type="ARBA" id="ARBA00023015"/>
    </source>
</evidence>
<dbReference type="PRINTS" id="PR00455">
    <property type="entry name" value="HTHTETR"/>
</dbReference>
<dbReference type="PANTHER" id="PTHR30055">
    <property type="entry name" value="HTH-TYPE TRANSCRIPTIONAL REGULATOR RUTR"/>
    <property type="match status" value="1"/>
</dbReference>
<dbReference type="EMBL" id="CP074371">
    <property type="protein sequence ID" value="QVI24552.1"/>
    <property type="molecule type" value="Genomic_DNA"/>
</dbReference>
<accession>A0ABX8CY06</accession>
<evidence type="ECO:0000256" key="3">
    <source>
        <dbReference type="ARBA" id="ARBA00023163"/>
    </source>
</evidence>
<dbReference type="Pfam" id="PF00440">
    <property type="entry name" value="TetR_N"/>
    <property type="match status" value="1"/>
</dbReference>
<evidence type="ECO:0000256" key="2">
    <source>
        <dbReference type="ARBA" id="ARBA00023125"/>
    </source>
</evidence>
<dbReference type="Gene3D" id="1.10.357.10">
    <property type="entry name" value="Tetracycline Repressor, domain 2"/>
    <property type="match status" value="1"/>
</dbReference>
<evidence type="ECO:0000259" key="5">
    <source>
        <dbReference type="PROSITE" id="PS50977"/>
    </source>
</evidence>
<feature type="DNA-binding region" description="H-T-H motif" evidence="4">
    <location>
        <begin position="39"/>
        <end position="58"/>
    </location>
</feature>
<evidence type="ECO:0000313" key="7">
    <source>
        <dbReference type="Proteomes" id="UP000683310"/>
    </source>
</evidence>
<dbReference type="InterPro" id="IPR050109">
    <property type="entry name" value="HTH-type_TetR-like_transc_reg"/>
</dbReference>
<keyword evidence="3" id="KW-0804">Transcription</keyword>
<sequence>MSPRKAAALRATDDARTLRDHLVTTAQRLLAEGSAATLTVRGIARAAGVADGVLYNHFPDKDTLLATAVRAHVDEAQRALGPLPAPGEAAVAGNLGIYLRAGLDLHRAVLPVFASLLATPVVLTRFAELPAAHSDWRMLLSDYLTGEQRLGRIAAEADTTAAAAILVGICHDQVLGALLPGMSSPTVDPDAVVTTLLAGIGPLE</sequence>